<reference evidence="2 3" key="1">
    <citation type="submission" date="2023-06" db="EMBL/GenBank/DDBJ databases">
        <title>Genome sequence of Methanimicrococcus sp. At1.</title>
        <authorList>
            <person name="Protasov E."/>
            <person name="Platt K."/>
            <person name="Poehlein A."/>
            <person name="Daniel R."/>
            <person name="Brune A."/>
        </authorList>
    </citation>
    <scope>NUCLEOTIDE SEQUENCE [LARGE SCALE GENOMIC DNA]</scope>
    <source>
        <strain evidence="2 3">At1</strain>
    </source>
</reference>
<keyword evidence="1" id="KW-1133">Transmembrane helix</keyword>
<gene>
    <name evidence="2" type="ORF">MmiAt1_01780</name>
</gene>
<organism evidence="2 3">
    <name type="scientific">Methanimicrococcus hacksteinii</name>
    <dbReference type="NCBI Taxonomy" id="3028293"/>
    <lineage>
        <taxon>Archaea</taxon>
        <taxon>Methanobacteriati</taxon>
        <taxon>Methanobacteriota</taxon>
        <taxon>Stenosarchaea group</taxon>
        <taxon>Methanomicrobia</taxon>
        <taxon>Methanosarcinales</taxon>
        <taxon>Methanosarcinaceae</taxon>
        <taxon>Methanimicrococcus</taxon>
    </lineage>
</organism>
<name>A0ABU3VML6_9EURY</name>
<dbReference type="Proteomes" id="UP001272052">
    <property type="component" value="Unassembled WGS sequence"/>
</dbReference>
<feature type="transmembrane region" description="Helical" evidence="1">
    <location>
        <begin position="184"/>
        <end position="203"/>
    </location>
</feature>
<keyword evidence="3" id="KW-1185">Reference proteome</keyword>
<dbReference type="EMBL" id="JAWDKC010000006">
    <property type="protein sequence ID" value="MDV0444646.1"/>
    <property type="molecule type" value="Genomic_DNA"/>
</dbReference>
<evidence type="ECO:0000313" key="3">
    <source>
        <dbReference type="Proteomes" id="UP001272052"/>
    </source>
</evidence>
<proteinExistence type="predicted"/>
<protein>
    <submittedName>
        <fullName evidence="2">Uncharacterized protein</fullName>
    </submittedName>
</protein>
<accession>A0ABU3VML6</accession>
<comment type="caution">
    <text evidence="2">The sequence shown here is derived from an EMBL/GenBank/DDBJ whole genome shotgun (WGS) entry which is preliminary data.</text>
</comment>
<keyword evidence="1" id="KW-0812">Transmembrane</keyword>
<dbReference type="RefSeq" id="WP_318785042.1">
    <property type="nucleotide sequence ID" value="NZ_JAWDKC010000006.1"/>
</dbReference>
<sequence length="208" mass="22607">MTKLINNKNVAIRHLFVLVILISLISPALAGATDTESYFSESYIQEIINNTPAPDSVLFEQAKKDSNTVAAAGNIPVLLPGRESYEWFVLLQGTVKKINDENQLDPHLWDNGGFIIGYGCHHSYVQVYVSGTYSDEDINKVIRIVQDAGKAYGIDDVPLIIVIDEHAQGFDNTPAGSGEPAKTIPGVGLGASAFLALFVVLCINKFKK</sequence>
<keyword evidence="1" id="KW-0472">Membrane</keyword>
<evidence type="ECO:0000313" key="2">
    <source>
        <dbReference type="EMBL" id="MDV0444646.1"/>
    </source>
</evidence>
<evidence type="ECO:0000256" key="1">
    <source>
        <dbReference type="SAM" id="Phobius"/>
    </source>
</evidence>